<dbReference type="PANTHER" id="PTHR48080">
    <property type="entry name" value="D-GALACTONATE DEHYDRATASE-RELATED"/>
    <property type="match status" value="1"/>
</dbReference>
<dbReference type="SUPFAM" id="SSF51604">
    <property type="entry name" value="Enolase C-terminal domain-like"/>
    <property type="match status" value="1"/>
</dbReference>
<dbReference type="SMART" id="SM00922">
    <property type="entry name" value="MR_MLE"/>
    <property type="match status" value="1"/>
</dbReference>
<proteinExistence type="inferred from homology"/>
<comment type="similarity">
    <text evidence="1">Belongs to the mandelate racemase/muconate lactonizing enzyme family.</text>
</comment>
<evidence type="ECO:0000256" key="2">
    <source>
        <dbReference type="ARBA" id="ARBA00022723"/>
    </source>
</evidence>
<dbReference type="InterPro" id="IPR013341">
    <property type="entry name" value="Mandelate_racemase_N_dom"/>
</dbReference>
<organism evidence="4 5">
    <name type="scientific">Paenibacillus solisilvae</name>
    <dbReference type="NCBI Taxonomy" id="2486751"/>
    <lineage>
        <taxon>Bacteria</taxon>
        <taxon>Bacillati</taxon>
        <taxon>Bacillota</taxon>
        <taxon>Bacilli</taxon>
        <taxon>Bacillales</taxon>
        <taxon>Paenibacillaceae</taxon>
        <taxon>Paenibacillus</taxon>
    </lineage>
</organism>
<evidence type="ECO:0000256" key="1">
    <source>
        <dbReference type="ARBA" id="ARBA00008031"/>
    </source>
</evidence>
<name>A0ABW0VWS8_9BACL</name>
<dbReference type="InterPro" id="IPR029065">
    <property type="entry name" value="Enolase_C-like"/>
</dbReference>
<reference evidence="5" key="1">
    <citation type="journal article" date="2019" name="Int. J. Syst. Evol. Microbiol.">
        <title>The Global Catalogue of Microorganisms (GCM) 10K type strain sequencing project: providing services to taxonomists for standard genome sequencing and annotation.</title>
        <authorList>
            <consortium name="The Broad Institute Genomics Platform"/>
            <consortium name="The Broad Institute Genome Sequencing Center for Infectious Disease"/>
            <person name="Wu L."/>
            <person name="Ma J."/>
        </authorList>
    </citation>
    <scope>NUCLEOTIDE SEQUENCE [LARGE SCALE GENOMIC DNA]</scope>
    <source>
        <strain evidence="5">CGMCC 1.3240</strain>
    </source>
</reference>
<dbReference type="RefSeq" id="WP_379187104.1">
    <property type="nucleotide sequence ID" value="NZ_JBHSOW010000018.1"/>
</dbReference>
<dbReference type="InterPro" id="IPR029017">
    <property type="entry name" value="Enolase-like_N"/>
</dbReference>
<dbReference type="EMBL" id="JBHSOW010000018">
    <property type="protein sequence ID" value="MFC5648640.1"/>
    <property type="molecule type" value="Genomic_DNA"/>
</dbReference>
<dbReference type="PANTHER" id="PTHR48080:SF3">
    <property type="entry name" value="ENOLASE SUPERFAMILY MEMBER DDB_G0284701"/>
    <property type="match status" value="1"/>
</dbReference>
<dbReference type="Gene3D" id="3.30.390.10">
    <property type="entry name" value="Enolase-like, N-terminal domain"/>
    <property type="match status" value="1"/>
</dbReference>
<dbReference type="InterPro" id="IPR013342">
    <property type="entry name" value="Mandelate_racemase_C"/>
</dbReference>
<evidence type="ECO:0000313" key="4">
    <source>
        <dbReference type="EMBL" id="MFC5648640.1"/>
    </source>
</evidence>
<dbReference type="SFLD" id="SFLDS00001">
    <property type="entry name" value="Enolase"/>
    <property type="match status" value="1"/>
</dbReference>
<evidence type="ECO:0000259" key="3">
    <source>
        <dbReference type="SMART" id="SM00922"/>
    </source>
</evidence>
<dbReference type="SFLD" id="SFLDG00180">
    <property type="entry name" value="muconate_cycloisomerase"/>
    <property type="match status" value="1"/>
</dbReference>
<dbReference type="InterPro" id="IPR034593">
    <property type="entry name" value="DgoD-like"/>
</dbReference>
<comment type="caution">
    <text evidence="4">The sequence shown here is derived from an EMBL/GenBank/DDBJ whole genome shotgun (WGS) entry which is preliminary data.</text>
</comment>
<keyword evidence="2" id="KW-0479">Metal-binding</keyword>
<feature type="domain" description="Mandelate racemase/muconate lactonizing enzyme C-terminal" evidence="3">
    <location>
        <begin position="151"/>
        <end position="246"/>
    </location>
</feature>
<dbReference type="Gene3D" id="3.20.20.120">
    <property type="entry name" value="Enolase-like C-terminal domain"/>
    <property type="match status" value="1"/>
</dbReference>
<dbReference type="InterPro" id="IPR036849">
    <property type="entry name" value="Enolase-like_C_sf"/>
</dbReference>
<dbReference type="SUPFAM" id="SSF54826">
    <property type="entry name" value="Enolase N-terminal domain-like"/>
    <property type="match status" value="1"/>
</dbReference>
<protein>
    <submittedName>
        <fullName evidence="4">Mandelate racemase/muconate lactonizing enzyme family protein</fullName>
    </submittedName>
</protein>
<sequence>MLISEVNVYPLEIPFRGEFHISRGKVGGGSAKRTVVLVKMTDEDGNVGWGEGSPSYLWSSETIESVVSTLRNYLIPAIIGAPVDDIDGLHQRMERATGPAVSTAHPIAKCALDTALHDLIGHKRGLNIAQLIGYQRADSVAMSWTVSAKSLEKAEDAIREGLDAGYAHFNVKLGVEPRYDVQLCELVKKLAPNSFLWGDANGGYTLAQASRLITSLEDAGLDLMEQPFPSNHWSAWREFKWRTSIPLGADEPILCSRDLIEWVRQDLIDVYVAKVTRTGGLFPARLSLEFAEHAGLTTVFSGLTETSVGLAAHLQLACAFGNPLPCAWNGPQFLADDVTVDRLHVENGRLKLPSGPGLGVTIDEEKVSYYSVEK</sequence>
<dbReference type="Proteomes" id="UP001596047">
    <property type="component" value="Unassembled WGS sequence"/>
</dbReference>
<dbReference type="Pfam" id="PF02746">
    <property type="entry name" value="MR_MLE_N"/>
    <property type="match status" value="1"/>
</dbReference>
<evidence type="ECO:0000313" key="5">
    <source>
        <dbReference type="Proteomes" id="UP001596047"/>
    </source>
</evidence>
<accession>A0ABW0VWS8</accession>
<dbReference type="Pfam" id="PF13378">
    <property type="entry name" value="MR_MLE_C"/>
    <property type="match status" value="1"/>
</dbReference>
<keyword evidence="5" id="KW-1185">Reference proteome</keyword>
<gene>
    <name evidence="4" type="ORF">ACFPYJ_05775</name>
</gene>